<evidence type="ECO:0000313" key="3">
    <source>
        <dbReference type="EMBL" id="KAJ7686919.1"/>
    </source>
</evidence>
<organism evidence="3 4">
    <name type="scientific">Mycena rosella</name>
    <name type="common">Pink bonnet</name>
    <name type="synonym">Agaricus rosellus</name>
    <dbReference type="NCBI Taxonomy" id="1033263"/>
    <lineage>
        <taxon>Eukaryota</taxon>
        <taxon>Fungi</taxon>
        <taxon>Dikarya</taxon>
        <taxon>Basidiomycota</taxon>
        <taxon>Agaricomycotina</taxon>
        <taxon>Agaricomycetes</taxon>
        <taxon>Agaricomycetidae</taxon>
        <taxon>Agaricales</taxon>
        <taxon>Marasmiineae</taxon>
        <taxon>Mycenaceae</taxon>
        <taxon>Mycena</taxon>
    </lineage>
</organism>
<comment type="caution">
    <text evidence="3">The sequence shown here is derived from an EMBL/GenBank/DDBJ whole genome shotgun (WGS) entry which is preliminary data.</text>
</comment>
<proteinExistence type="predicted"/>
<gene>
    <name evidence="3" type="ORF">B0H17DRAFT_939911</name>
</gene>
<evidence type="ECO:0000256" key="1">
    <source>
        <dbReference type="SAM" id="MobiDB-lite"/>
    </source>
</evidence>
<reference evidence="3" key="1">
    <citation type="submission" date="2023-03" db="EMBL/GenBank/DDBJ databases">
        <title>Massive genome expansion in bonnet fungi (Mycena s.s.) driven by repeated elements and novel gene families across ecological guilds.</title>
        <authorList>
            <consortium name="Lawrence Berkeley National Laboratory"/>
            <person name="Harder C.B."/>
            <person name="Miyauchi S."/>
            <person name="Viragh M."/>
            <person name="Kuo A."/>
            <person name="Thoen E."/>
            <person name="Andreopoulos B."/>
            <person name="Lu D."/>
            <person name="Skrede I."/>
            <person name="Drula E."/>
            <person name="Henrissat B."/>
            <person name="Morin E."/>
            <person name="Kohler A."/>
            <person name="Barry K."/>
            <person name="LaButti K."/>
            <person name="Morin E."/>
            <person name="Salamov A."/>
            <person name="Lipzen A."/>
            <person name="Mereny Z."/>
            <person name="Hegedus B."/>
            <person name="Baldrian P."/>
            <person name="Stursova M."/>
            <person name="Weitz H."/>
            <person name="Taylor A."/>
            <person name="Grigoriev I.V."/>
            <person name="Nagy L.G."/>
            <person name="Martin F."/>
            <person name="Kauserud H."/>
        </authorList>
    </citation>
    <scope>NUCLEOTIDE SEQUENCE</scope>
    <source>
        <strain evidence="3">CBHHK067</strain>
    </source>
</reference>
<protein>
    <recommendedName>
        <fullName evidence="2">RNase H type-1 domain-containing protein</fullName>
    </recommendedName>
</protein>
<evidence type="ECO:0000259" key="2">
    <source>
        <dbReference type="PROSITE" id="PS50879"/>
    </source>
</evidence>
<feature type="region of interest" description="Disordered" evidence="1">
    <location>
        <begin position="69"/>
        <end position="92"/>
    </location>
</feature>
<dbReference type="GO" id="GO:0003676">
    <property type="term" value="F:nucleic acid binding"/>
    <property type="evidence" value="ECO:0007669"/>
    <property type="project" value="InterPro"/>
</dbReference>
<dbReference type="AlphaFoldDB" id="A0AAD7GFV3"/>
<accession>A0AAD7GFV3</accession>
<sequence>RSSPVHFYHIKAHSVNHHNDAADAAAKAGADLPLPTTTYTALRAPPPTGCSQVPTTTLKVFCDIPESPAQPAVPSHDPLAPNLSSGSGAHRKRNPLQRAHLKRLTDAASNSAAFWNVYRGMADPKPRAPAVSLADLAACFEKRMNTAQSPPPEFNMEYKRAVEERAQNIPFPSGDPNSEDQTFNERLSEEDIEWAKEHLESHCKSSVGLDRRSYQEVAEIENDVLCKLINECGSK</sequence>
<name>A0AAD7GFV3_MYCRO</name>
<feature type="domain" description="RNase H type-1" evidence="2">
    <location>
        <begin position="1"/>
        <end position="31"/>
    </location>
</feature>
<evidence type="ECO:0000313" key="4">
    <source>
        <dbReference type="Proteomes" id="UP001221757"/>
    </source>
</evidence>
<dbReference type="InterPro" id="IPR002156">
    <property type="entry name" value="RNaseH_domain"/>
</dbReference>
<dbReference type="GO" id="GO:0004523">
    <property type="term" value="F:RNA-DNA hybrid ribonuclease activity"/>
    <property type="evidence" value="ECO:0007669"/>
    <property type="project" value="InterPro"/>
</dbReference>
<dbReference type="EMBL" id="JARKIE010000092">
    <property type="protein sequence ID" value="KAJ7686919.1"/>
    <property type="molecule type" value="Genomic_DNA"/>
</dbReference>
<keyword evidence="4" id="KW-1185">Reference proteome</keyword>
<dbReference type="Proteomes" id="UP001221757">
    <property type="component" value="Unassembled WGS sequence"/>
</dbReference>
<feature type="non-terminal residue" evidence="3">
    <location>
        <position position="235"/>
    </location>
</feature>
<dbReference type="PROSITE" id="PS50879">
    <property type="entry name" value="RNASE_H_1"/>
    <property type="match status" value="1"/>
</dbReference>